<keyword evidence="3" id="KW-1185">Reference proteome</keyword>
<sequence>MKLAKITEEFAAKLDAKIAALYKAMIITAITSTLTIILGVGAINATVFTGMLAALDKGEELGTMYTKLGQRMLEQDAQFNRMMLKQREDFARMEAKLEAHIAEEKAERARQQSQRAPRR</sequence>
<keyword evidence="1" id="KW-0812">Transmembrane</keyword>
<proteinExistence type="predicted"/>
<evidence type="ECO:0000256" key="1">
    <source>
        <dbReference type="SAM" id="Phobius"/>
    </source>
</evidence>
<evidence type="ECO:0000313" key="2">
    <source>
        <dbReference type="EMBL" id="MYN10526.1"/>
    </source>
</evidence>
<dbReference type="EMBL" id="WWCU01000039">
    <property type="protein sequence ID" value="MYN10526.1"/>
    <property type="molecule type" value="Genomic_DNA"/>
</dbReference>
<evidence type="ECO:0000313" key="3">
    <source>
        <dbReference type="Proteomes" id="UP000450676"/>
    </source>
</evidence>
<dbReference type="AlphaFoldDB" id="A0A7X4KQP9"/>
<accession>A0A7X4KQP9</accession>
<comment type="caution">
    <text evidence="2">The sequence shown here is derived from an EMBL/GenBank/DDBJ whole genome shotgun (WGS) entry which is preliminary data.</text>
</comment>
<keyword evidence="1" id="KW-1133">Transmembrane helix</keyword>
<dbReference type="Proteomes" id="UP000450676">
    <property type="component" value="Unassembled WGS sequence"/>
</dbReference>
<gene>
    <name evidence="2" type="ORF">GTP77_24720</name>
</gene>
<feature type="transmembrane region" description="Helical" evidence="1">
    <location>
        <begin position="21"/>
        <end position="43"/>
    </location>
</feature>
<protein>
    <submittedName>
        <fullName evidence="2">Uncharacterized protein</fullName>
    </submittedName>
</protein>
<reference evidence="2 3" key="1">
    <citation type="submission" date="2019-12" db="EMBL/GenBank/DDBJ databases">
        <title>Novel species isolated from a subtropical stream in China.</title>
        <authorList>
            <person name="Lu H."/>
        </authorList>
    </citation>
    <scope>NUCLEOTIDE SEQUENCE [LARGE SCALE GENOMIC DNA]</scope>
    <source>
        <strain evidence="2 3">FT127W</strain>
    </source>
</reference>
<dbReference type="RefSeq" id="WP_161074814.1">
    <property type="nucleotide sequence ID" value="NZ_CP086370.1"/>
</dbReference>
<name>A0A7X4KQP9_9BURK</name>
<keyword evidence="1" id="KW-0472">Membrane</keyword>
<organism evidence="2 3">
    <name type="scientific">Pseudoduganella aquatica</name>
    <dbReference type="NCBI Taxonomy" id="2660641"/>
    <lineage>
        <taxon>Bacteria</taxon>
        <taxon>Pseudomonadati</taxon>
        <taxon>Pseudomonadota</taxon>
        <taxon>Betaproteobacteria</taxon>
        <taxon>Burkholderiales</taxon>
        <taxon>Oxalobacteraceae</taxon>
        <taxon>Telluria group</taxon>
        <taxon>Pseudoduganella</taxon>
    </lineage>
</organism>